<sequence length="145" mass="15712">MQMFRTIEQDATLVGWGARVLFLAEPGAPLAEVTAKRLAGMGGLIEWQEEIYSAMAGLIDDPTAFGLFVIECDSFGGLDAVLRNINLLRSSGVSVPVMLISRDCTTQIFPEEHGAPVQLRAPASSVSLRVGFEHALRERLLLRAA</sequence>
<organism evidence="1 2">
    <name type="scientific">Gemmobacter aquatilis</name>
    <dbReference type="NCBI Taxonomy" id="933059"/>
    <lineage>
        <taxon>Bacteria</taxon>
        <taxon>Pseudomonadati</taxon>
        <taxon>Pseudomonadota</taxon>
        <taxon>Alphaproteobacteria</taxon>
        <taxon>Rhodobacterales</taxon>
        <taxon>Paracoccaceae</taxon>
        <taxon>Gemmobacter</taxon>
    </lineage>
</organism>
<evidence type="ECO:0000313" key="1">
    <source>
        <dbReference type="EMBL" id="SEN73548.1"/>
    </source>
</evidence>
<dbReference type="OrthoDB" id="7644622at2"/>
<dbReference type="RefSeq" id="WP_091302024.1">
    <property type="nucleotide sequence ID" value="NZ_FOCE01000007.1"/>
</dbReference>
<keyword evidence="2" id="KW-1185">Reference proteome</keyword>
<reference evidence="1 2" key="1">
    <citation type="submission" date="2016-10" db="EMBL/GenBank/DDBJ databases">
        <authorList>
            <person name="de Groot N.N."/>
        </authorList>
    </citation>
    <scope>NUCLEOTIDE SEQUENCE [LARGE SCALE GENOMIC DNA]</scope>
    <source>
        <strain evidence="1 2">DSM 3857</strain>
    </source>
</reference>
<protein>
    <submittedName>
        <fullName evidence="1">Uncharacterized protein</fullName>
    </submittedName>
</protein>
<proteinExistence type="predicted"/>
<dbReference type="EMBL" id="FOCE01000007">
    <property type="protein sequence ID" value="SEN73548.1"/>
    <property type="molecule type" value="Genomic_DNA"/>
</dbReference>
<name>A0A1H8J0P5_9RHOB</name>
<evidence type="ECO:0000313" key="2">
    <source>
        <dbReference type="Proteomes" id="UP000198761"/>
    </source>
</evidence>
<gene>
    <name evidence="1" type="ORF">SAMN04488103_10782</name>
</gene>
<accession>A0A1H8J0P5</accession>
<dbReference type="Proteomes" id="UP000198761">
    <property type="component" value="Unassembled WGS sequence"/>
</dbReference>
<dbReference type="AlphaFoldDB" id="A0A1H8J0P5"/>